<evidence type="ECO:0000313" key="3">
    <source>
        <dbReference type="Proteomes" id="UP001189813"/>
    </source>
</evidence>
<keyword evidence="1" id="KW-0472">Membrane</keyword>
<accession>A0ABN9J865</accession>
<protein>
    <recommendedName>
        <fullName evidence="4">Lipase chaperone</fullName>
    </recommendedName>
</protein>
<keyword evidence="1" id="KW-0812">Transmembrane</keyword>
<dbReference type="EMBL" id="CATZBU010000010">
    <property type="protein sequence ID" value="CAJ0802589.1"/>
    <property type="molecule type" value="Genomic_DNA"/>
</dbReference>
<evidence type="ECO:0000313" key="2">
    <source>
        <dbReference type="EMBL" id="CAJ0802589.1"/>
    </source>
</evidence>
<dbReference type="Proteomes" id="UP001189813">
    <property type="component" value="Unassembled WGS sequence"/>
</dbReference>
<keyword evidence="3" id="KW-1185">Reference proteome</keyword>
<evidence type="ECO:0000256" key="1">
    <source>
        <dbReference type="SAM" id="Phobius"/>
    </source>
</evidence>
<dbReference type="SUPFAM" id="SSF158855">
    <property type="entry name" value="Lipase chaperone-like"/>
    <property type="match status" value="1"/>
</dbReference>
<reference evidence="2 3" key="1">
    <citation type="submission" date="2023-07" db="EMBL/GenBank/DDBJ databases">
        <authorList>
            <person name="Peeters C."/>
        </authorList>
    </citation>
    <scope>NUCLEOTIDE SEQUENCE [LARGE SCALE GENOMIC DNA]</scope>
    <source>
        <strain evidence="2 3">LMG 19083</strain>
    </source>
</reference>
<name>A0ABN9J865_9RALS</name>
<organism evidence="2 3">
    <name type="scientific">Ralstonia psammae</name>
    <dbReference type="NCBI Taxonomy" id="3058598"/>
    <lineage>
        <taxon>Bacteria</taxon>
        <taxon>Pseudomonadati</taxon>
        <taxon>Pseudomonadota</taxon>
        <taxon>Betaproteobacteria</taxon>
        <taxon>Burkholderiales</taxon>
        <taxon>Burkholderiaceae</taxon>
        <taxon>Ralstonia</taxon>
    </lineage>
</organism>
<evidence type="ECO:0008006" key="4">
    <source>
        <dbReference type="Google" id="ProtNLM"/>
    </source>
</evidence>
<comment type="caution">
    <text evidence="2">The sequence shown here is derived from an EMBL/GenBank/DDBJ whole genome shotgun (WGS) entry which is preliminary data.</text>
</comment>
<proteinExistence type="predicted"/>
<feature type="transmembrane region" description="Helical" evidence="1">
    <location>
        <begin position="21"/>
        <end position="41"/>
    </location>
</feature>
<sequence>MARASLMRTRPETLWNGQGPYLWAAAAVAAVAGLAIGVLSARLPEPENAAAAQPRTSSAAVIPAASHSAPVTTWPSAGNAAALTITAQQTLVVDTALLNVFNTFLLKPGDDRAERLKAYLKSRLPATAWAEAVQLAERYQTYMQAHDDLLAAQHLNRDMQASTVDIERIAIWREQRDRVRQRLLGERVVQAWYQNDDAQLDQVVQEWRQRVADAQGVALQGERYPVPHWSNPAEEEKHRQYMVGVLQGVVTRYAMRRAQ</sequence>
<gene>
    <name evidence="2" type="ORF">LMG19083_03749</name>
</gene>
<keyword evidence="1" id="KW-1133">Transmembrane helix</keyword>